<evidence type="ECO:0000313" key="1">
    <source>
        <dbReference type="EMBL" id="KAL0395035.1"/>
    </source>
</evidence>
<accession>A0AAW2SRC6</accession>
<comment type="caution">
    <text evidence="1">The sequence shown here is derived from an EMBL/GenBank/DDBJ whole genome shotgun (WGS) entry which is preliminary data.</text>
</comment>
<dbReference type="AlphaFoldDB" id="A0AAW2SRC6"/>
<gene>
    <name evidence="1" type="ORF">Slati_4469700</name>
</gene>
<sequence length="88" mass="9732">MSDCVQKMHGSMEWIDQCLGEAYADLNGGTLQNCISTPRPKGNLLGATLRDLAGEKIRCLLEAGLRCFLRGELRCLHGTELTSPKRRI</sequence>
<reference evidence="1" key="2">
    <citation type="journal article" date="2024" name="Plant">
        <title>Genomic evolution and insights into agronomic trait innovations of Sesamum species.</title>
        <authorList>
            <person name="Miao H."/>
            <person name="Wang L."/>
            <person name="Qu L."/>
            <person name="Liu H."/>
            <person name="Sun Y."/>
            <person name="Le M."/>
            <person name="Wang Q."/>
            <person name="Wei S."/>
            <person name="Zheng Y."/>
            <person name="Lin W."/>
            <person name="Duan Y."/>
            <person name="Cao H."/>
            <person name="Xiong S."/>
            <person name="Wang X."/>
            <person name="Wei L."/>
            <person name="Li C."/>
            <person name="Ma Q."/>
            <person name="Ju M."/>
            <person name="Zhao R."/>
            <person name="Li G."/>
            <person name="Mu C."/>
            <person name="Tian Q."/>
            <person name="Mei H."/>
            <person name="Zhang T."/>
            <person name="Gao T."/>
            <person name="Zhang H."/>
        </authorList>
    </citation>
    <scope>NUCLEOTIDE SEQUENCE</scope>
    <source>
        <strain evidence="1">KEN1</strain>
    </source>
</reference>
<dbReference type="EMBL" id="JACGWN010000016">
    <property type="protein sequence ID" value="KAL0395035.1"/>
    <property type="molecule type" value="Genomic_DNA"/>
</dbReference>
<reference evidence="1" key="1">
    <citation type="submission" date="2020-06" db="EMBL/GenBank/DDBJ databases">
        <authorList>
            <person name="Li T."/>
            <person name="Hu X."/>
            <person name="Zhang T."/>
            <person name="Song X."/>
            <person name="Zhang H."/>
            <person name="Dai N."/>
            <person name="Sheng W."/>
            <person name="Hou X."/>
            <person name="Wei L."/>
        </authorList>
    </citation>
    <scope>NUCLEOTIDE SEQUENCE</scope>
    <source>
        <strain evidence="1">KEN1</strain>
        <tissue evidence="1">Leaf</tissue>
    </source>
</reference>
<proteinExistence type="predicted"/>
<protein>
    <submittedName>
        <fullName evidence="1">Uncharacterized protein</fullName>
    </submittedName>
</protein>
<organism evidence="1">
    <name type="scientific">Sesamum latifolium</name>
    <dbReference type="NCBI Taxonomy" id="2727402"/>
    <lineage>
        <taxon>Eukaryota</taxon>
        <taxon>Viridiplantae</taxon>
        <taxon>Streptophyta</taxon>
        <taxon>Embryophyta</taxon>
        <taxon>Tracheophyta</taxon>
        <taxon>Spermatophyta</taxon>
        <taxon>Magnoliopsida</taxon>
        <taxon>eudicotyledons</taxon>
        <taxon>Gunneridae</taxon>
        <taxon>Pentapetalae</taxon>
        <taxon>asterids</taxon>
        <taxon>lamiids</taxon>
        <taxon>Lamiales</taxon>
        <taxon>Pedaliaceae</taxon>
        <taxon>Sesamum</taxon>
    </lineage>
</organism>
<name>A0AAW2SRC6_9LAMI</name>